<gene>
    <name evidence="1" type="ORF">Tci_878444</name>
</gene>
<comment type="caution">
    <text evidence="1">The sequence shown here is derived from an EMBL/GenBank/DDBJ whole genome shotgun (WGS) entry which is preliminary data.</text>
</comment>
<reference evidence="1" key="1">
    <citation type="journal article" date="2019" name="Sci. Rep.">
        <title>Draft genome of Tanacetum cinerariifolium, the natural source of mosquito coil.</title>
        <authorList>
            <person name="Yamashiro T."/>
            <person name="Shiraishi A."/>
            <person name="Satake H."/>
            <person name="Nakayama K."/>
        </authorList>
    </citation>
    <scope>NUCLEOTIDE SEQUENCE</scope>
</reference>
<dbReference type="AlphaFoldDB" id="A0A699T7J5"/>
<protein>
    <submittedName>
        <fullName evidence="1">Uncharacterized protein</fullName>
    </submittedName>
</protein>
<evidence type="ECO:0000313" key="1">
    <source>
        <dbReference type="EMBL" id="GFD06475.1"/>
    </source>
</evidence>
<accession>A0A699T7J5</accession>
<name>A0A699T7J5_TANCI</name>
<proteinExistence type="predicted"/>
<feature type="non-terminal residue" evidence="1">
    <location>
        <position position="1"/>
    </location>
</feature>
<organism evidence="1">
    <name type="scientific">Tanacetum cinerariifolium</name>
    <name type="common">Dalmatian daisy</name>
    <name type="synonym">Chrysanthemum cinerariifolium</name>
    <dbReference type="NCBI Taxonomy" id="118510"/>
    <lineage>
        <taxon>Eukaryota</taxon>
        <taxon>Viridiplantae</taxon>
        <taxon>Streptophyta</taxon>
        <taxon>Embryophyta</taxon>
        <taxon>Tracheophyta</taxon>
        <taxon>Spermatophyta</taxon>
        <taxon>Magnoliopsida</taxon>
        <taxon>eudicotyledons</taxon>
        <taxon>Gunneridae</taxon>
        <taxon>Pentapetalae</taxon>
        <taxon>asterids</taxon>
        <taxon>campanulids</taxon>
        <taxon>Asterales</taxon>
        <taxon>Asteraceae</taxon>
        <taxon>Asteroideae</taxon>
        <taxon>Anthemideae</taxon>
        <taxon>Anthemidinae</taxon>
        <taxon>Tanacetum</taxon>
    </lineage>
</organism>
<sequence length="67" mass="7596">DDNEDEDYDLIRVLVRREKEGFVVRARDYVAAVRAHETDFGLKAMVVVVSSHESVLQERGEESSESG</sequence>
<dbReference type="EMBL" id="BKCJ011225193">
    <property type="protein sequence ID" value="GFD06475.1"/>
    <property type="molecule type" value="Genomic_DNA"/>
</dbReference>